<protein>
    <submittedName>
        <fullName evidence="7">Uncharacterized protein</fullName>
    </submittedName>
</protein>
<comment type="subcellular location">
    <subcellularLocation>
        <location evidence="1">Membrane</location>
        <topology evidence="1">Multi-pass membrane protein</topology>
    </subcellularLocation>
</comment>
<keyword evidence="3 6" id="KW-0812">Transmembrane</keyword>
<name>A0ABD1F5G5_HYPHA</name>
<dbReference type="Proteomes" id="UP001566132">
    <property type="component" value="Unassembled WGS sequence"/>
</dbReference>
<keyword evidence="8" id="KW-1185">Reference proteome</keyword>
<evidence type="ECO:0000256" key="6">
    <source>
        <dbReference type="SAM" id="Phobius"/>
    </source>
</evidence>
<dbReference type="GO" id="GO:0016020">
    <property type="term" value="C:membrane"/>
    <property type="evidence" value="ECO:0007669"/>
    <property type="project" value="UniProtKB-SubCell"/>
</dbReference>
<evidence type="ECO:0000256" key="3">
    <source>
        <dbReference type="ARBA" id="ARBA00022692"/>
    </source>
</evidence>
<reference evidence="7 8" key="1">
    <citation type="submission" date="2024-05" db="EMBL/GenBank/DDBJ databases">
        <title>Genetic variation in Jamaican populations of the coffee berry borer (Hypothenemus hampei).</title>
        <authorList>
            <person name="Errbii M."/>
            <person name="Myrie A."/>
        </authorList>
    </citation>
    <scope>NUCLEOTIDE SEQUENCE [LARGE SCALE GENOMIC DNA]</scope>
    <source>
        <strain evidence="7">JA-Hopewell-2020-01-JO</strain>
        <tissue evidence="7">Whole body</tissue>
    </source>
</reference>
<evidence type="ECO:0000256" key="2">
    <source>
        <dbReference type="ARBA" id="ARBA00008458"/>
    </source>
</evidence>
<evidence type="ECO:0000313" key="7">
    <source>
        <dbReference type="EMBL" id="KAL1512835.1"/>
    </source>
</evidence>
<comment type="similarity">
    <text evidence="2">Belongs to the RNase K family.</text>
</comment>
<organism evidence="7 8">
    <name type="scientific">Hypothenemus hampei</name>
    <name type="common">Coffee berry borer</name>
    <dbReference type="NCBI Taxonomy" id="57062"/>
    <lineage>
        <taxon>Eukaryota</taxon>
        <taxon>Metazoa</taxon>
        <taxon>Ecdysozoa</taxon>
        <taxon>Arthropoda</taxon>
        <taxon>Hexapoda</taxon>
        <taxon>Insecta</taxon>
        <taxon>Pterygota</taxon>
        <taxon>Neoptera</taxon>
        <taxon>Endopterygota</taxon>
        <taxon>Coleoptera</taxon>
        <taxon>Polyphaga</taxon>
        <taxon>Cucujiformia</taxon>
        <taxon>Curculionidae</taxon>
        <taxon>Scolytinae</taxon>
        <taxon>Hypothenemus</taxon>
    </lineage>
</organism>
<evidence type="ECO:0000313" key="8">
    <source>
        <dbReference type="Proteomes" id="UP001566132"/>
    </source>
</evidence>
<sequence length="96" mass="10805">MAICGPKLSLCGLIISVWGVIQLALMGIFYWVEAVALAEDLPEIEEYHSLDDFYAQMTNGYQQNAYNCWIAALLYLITLAVSAHQFWLNNRSSLSV</sequence>
<accession>A0ABD1F5G5</accession>
<evidence type="ECO:0000256" key="1">
    <source>
        <dbReference type="ARBA" id="ARBA00004141"/>
    </source>
</evidence>
<evidence type="ECO:0000256" key="5">
    <source>
        <dbReference type="ARBA" id="ARBA00023136"/>
    </source>
</evidence>
<dbReference type="InterPro" id="IPR026770">
    <property type="entry name" value="RNase_K"/>
</dbReference>
<feature type="transmembrane region" description="Helical" evidence="6">
    <location>
        <begin position="12"/>
        <end position="32"/>
    </location>
</feature>
<evidence type="ECO:0000256" key="4">
    <source>
        <dbReference type="ARBA" id="ARBA00022989"/>
    </source>
</evidence>
<dbReference type="PANTHER" id="PTHR31733">
    <property type="entry name" value="RIBONUCLEASE KAPPA"/>
    <property type="match status" value="1"/>
</dbReference>
<keyword evidence="4 6" id="KW-1133">Transmembrane helix</keyword>
<dbReference type="EMBL" id="JBDJPC010000002">
    <property type="protein sequence ID" value="KAL1512835.1"/>
    <property type="molecule type" value="Genomic_DNA"/>
</dbReference>
<gene>
    <name evidence="7" type="ORF">ABEB36_002354</name>
</gene>
<keyword evidence="5 6" id="KW-0472">Membrane</keyword>
<feature type="transmembrane region" description="Helical" evidence="6">
    <location>
        <begin position="69"/>
        <end position="88"/>
    </location>
</feature>
<comment type="caution">
    <text evidence="7">The sequence shown here is derived from an EMBL/GenBank/DDBJ whole genome shotgun (WGS) entry which is preliminary data.</text>
</comment>
<proteinExistence type="inferred from homology"/>
<dbReference type="AlphaFoldDB" id="A0ABD1F5G5"/>